<evidence type="ECO:0000256" key="1">
    <source>
        <dbReference type="PROSITE-ProRule" id="PRU00221"/>
    </source>
</evidence>
<dbReference type="Pfam" id="PF00400">
    <property type="entry name" value="WD40"/>
    <property type="match status" value="1"/>
</dbReference>
<name>A0A7W9HBU5_9ACTN</name>
<dbReference type="InterPro" id="IPR015943">
    <property type="entry name" value="WD40/YVTN_repeat-like_dom_sf"/>
</dbReference>
<evidence type="ECO:0000313" key="4">
    <source>
        <dbReference type="Proteomes" id="UP000590647"/>
    </source>
</evidence>
<dbReference type="AlphaFoldDB" id="A0A7W9HBU5"/>
<protein>
    <recommendedName>
        <fullName evidence="5">Anaphase-promoting complex subunit 4 WD40 domain-containing protein</fullName>
    </recommendedName>
</protein>
<evidence type="ECO:0000313" key="3">
    <source>
        <dbReference type="EMBL" id="MBB5799395.1"/>
    </source>
</evidence>
<feature type="compositionally biased region" description="Basic and acidic residues" evidence="2">
    <location>
        <begin position="8"/>
        <end position="20"/>
    </location>
</feature>
<reference evidence="3 4" key="1">
    <citation type="submission" date="2020-08" db="EMBL/GenBank/DDBJ databases">
        <title>Sequencing the genomes of 1000 actinobacteria strains.</title>
        <authorList>
            <person name="Klenk H.-P."/>
        </authorList>
    </citation>
    <scope>NUCLEOTIDE SEQUENCE [LARGE SCALE GENOMIC DNA]</scope>
    <source>
        <strain evidence="3 4">DSM 40084</strain>
    </source>
</reference>
<feature type="region of interest" description="Disordered" evidence="2">
    <location>
        <begin position="99"/>
        <end position="211"/>
    </location>
</feature>
<keyword evidence="1" id="KW-0853">WD repeat</keyword>
<keyword evidence="4" id="KW-1185">Reference proteome</keyword>
<dbReference type="Gene3D" id="2.130.10.10">
    <property type="entry name" value="YVTN repeat-like/Quinoprotein amine dehydrogenase"/>
    <property type="match status" value="1"/>
</dbReference>
<organism evidence="3 4">
    <name type="scientific">Streptomyces caelestis</name>
    <dbReference type="NCBI Taxonomy" id="36816"/>
    <lineage>
        <taxon>Bacteria</taxon>
        <taxon>Bacillati</taxon>
        <taxon>Actinomycetota</taxon>
        <taxon>Actinomycetes</taxon>
        <taxon>Kitasatosporales</taxon>
        <taxon>Streptomycetaceae</taxon>
        <taxon>Streptomyces</taxon>
    </lineage>
</organism>
<feature type="region of interest" description="Disordered" evidence="2">
    <location>
        <begin position="1"/>
        <end position="20"/>
    </location>
</feature>
<dbReference type="SUPFAM" id="SSF101908">
    <property type="entry name" value="Putative isomerase YbhE"/>
    <property type="match status" value="1"/>
</dbReference>
<comment type="caution">
    <text evidence="3">The sequence shown here is derived from an EMBL/GenBank/DDBJ whole genome shotgun (WGS) entry which is preliminary data.</text>
</comment>
<dbReference type="PROSITE" id="PS50082">
    <property type="entry name" value="WD_REPEATS_2"/>
    <property type="match status" value="1"/>
</dbReference>
<accession>A0A7W9HBU5</accession>
<evidence type="ECO:0008006" key="5">
    <source>
        <dbReference type="Google" id="ProtNLM"/>
    </source>
</evidence>
<dbReference type="Proteomes" id="UP000590647">
    <property type="component" value="Unassembled WGS sequence"/>
</dbReference>
<dbReference type="EMBL" id="JACHNE010000001">
    <property type="protein sequence ID" value="MBB5799395.1"/>
    <property type="molecule type" value="Genomic_DNA"/>
</dbReference>
<sequence length="211" mass="21541">MPSGRVSGDARTRPGPLADDRQVTALAFSPDGTRLAVGDSIGPVTLWDGDLRHRLGILTGTCDTASGSEPEAVGALAFSPDGATLAWAGGMAPCACGPPPGSGSSAAPAHVRRRTTPSPSGSPTLDFARAGPPSAPPCTPAARTCCSRATRWPRTTSSASCATGPAEDSPRRSGGRTSRRAVPTHVPHGTLSGEGAREERDLFVRSDFDSR</sequence>
<evidence type="ECO:0000256" key="2">
    <source>
        <dbReference type="SAM" id="MobiDB-lite"/>
    </source>
</evidence>
<feature type="compositionally biased region" description="Basic and acidic residues" evidence="2">
    <location>
        <begin position="195"/>
        <end position="211"/>
    </location>
</feature>
<gene>
    <name evidence="3" type="ORF">HDA41_007359</name>
</gene>
<feature type="repeat" description="WD" evidence="1">
    <location>
        <begin position="16"/>
        <end position="48"/>
    </location>
</feature>
<dbReference type="InterPro" id="IPR001680">
    <property type="entry name" value="WD40_rpt"/>
</dbReference>
<proteinExistence type="predicted"/>